<dbReference type="InterPro" id="IPR036396">
    <property type="entry name" value="Cyt_P450_sf"/>
</dbReference>
<keyword evidence="2 7" id="KW-0349">Heme</keyword>
<accession>A0A2N7X9E3</accession>
<dbReference type="FunFam" id="1.10.630.10:FF:000018">
    <property type="entry name" value="Cytochrome P450 monooxygenase"/>
    <property type="match status" value="1"/>
</dbReference>
<dbReference type="Proteomes" id="UP000235777">
    <property type="component" value="Unassembled WGS sequence"/>
</dbReference>
<evidence type="ECO:0000256" key="4">
    <source>
        <dbReference type="ARBA" id="ARBA00023002"/>
    </source>
</evidence>
<comment type="similarity">
    <text evidence="1 7">Belongs to the cytochrome P450 family.</text>
</comment>
<dbReference type="GO" id="GO:0008395">
    <property type="term" value="F:steroid hydroxylase activity"/>
    <property type="evidence" value="ECO:0007669"/>
    <property type="project" value="TreeGrafter"/>
</dbReference>
<evidence type="ECO:0000313" key="8">
    <source>
        <dbReference type="EMBL" id="PMS38241.1"/>
    </source>
</evidence>
<evidence type="ECO:0000313" key="9">
    <source>
        <dbReference type="Proteomes" id="UP000235777"/>
    </source>
</evidence>
<dbReference type="InterPro" id="IPR002397">
    <property type="entry name" value="Cyt_P450_B"/>
</dbReference>
<organism evidence="8 9">
    <name type="scientific">Trinickia symbiotica</name>
    <dbReference type="NCBI Taxonomy" id="863227"/>
    <lineage>
        <taxon>Bacteria</taxon>
        <taxon>Pseudomonadati</taxon>
        <taxon>Pseudomonadota</taxon>
        <taxon>Betaproteobacteria</taxon>
        <taxon>Burkholderiales</taxon>
        <taxon>Burkholderiaceae</taxon>
        <taxon>Trinickia</taxon>
    </lineage>
</organism>
<comment type="caution">
    <text evidence="8">The sequence shown here is derived from an EMBL/GenBank/DDBJ whole genome shotgun (WGS) entry which is preliminary data.</text>
</comment>
<dbReference type="EMBL" id="PNYC01000002">
    <property type="protein sequence ID" value="PMS38241.1"/>
    <property type="molecule type" value="Genomic_DNA"/>
</dbReference>
<dbReference type="PRINTS" id="PR00385">
    <property type="entry name" value="P450"/>
</dbReference>
<dbReference type="PANTHER" id="PTHR46696:SF4">
    <property type="entry name" value="BIOTIN BIOSYNTHESIS CYTOCHROME P450"/>
    <property type="match status" value="1"/>
</dbReference>
<keyword evidence="4 7" id="KW-0560">Oxidoreductase</keyword>
<dbReference type="PANTHER" id="PTHR46696">
    <property type="entry name" value="P450, PUTATIVE (EUROFUNG)-RELATED"/>
    <property type="match status" value="1"/>
</dbReference>
<keyword evidence="5 7" id="KW-0408">Iron</keyword>
<dbReference type="GO" id="GO:0036199">
    <property type="term" value="F:cholest-4-en-3-one 26-monooxygenase activity"/>
    <property type="evidence" value="ECO:0007669"/>
    <property type="project" value="TreeGrafter"/>
</dbReference>
<dbReference type="GO" id="GO:0005506">
    <property type="term" value="F:iron ion binding"/>
    <property type="evidence" value="ECO:0007669"/>
    <property type="project" value="InterPro"/>
</dbReference>
<dbReference type="AlphaFoldDB" id="A0A2N7X9E3"/>
<reference evidence="8 9" key="1">
    <citation type="submission" date="2018-01" db="EMBL/GenBank/DDBJ databases">
        <title>Whole genome analyses suggest that Burkholderia sensu lato contains two further novel genera in the rhizoxinica-symbiotica group Mycetohabitans gen. nov., and Trinickia gen. nov.: implications for the evolution of diazotrophy and nodulation in the Burkholderiaceae.</title>
        <authorList>
            <person name="Estrada-de los Santos P."/>
            <person name="Palmer M."/>
            <person name="Chavez-Ramirez B."/>
            <person name="Beukes C."/>
            <person name="Steenkamp E.T."/>
            <person name="Hirsch A.M."/>
            <person name="Manyaka P."/>
            <person name="Maluk M."/>
            <person name="Lafos M."/>
            <person name="Crook M."/>
            <person name="Gross E."/>
            <person name="Simon M.F."/>
            <person name="Bueno dos Reis Junior F."/>
            <person name="Poole P.S."/>
            <person name="Venter S.N."/>
            <person name="James E.K."/>
        </authorList>
    </citation>
    <scope>NUCLEOTIDE SEQUENCE [LARGE SCALE GENOMIC DNA]</scope>
    <source>
        <strain evidence="8 9">JPY 581</strain>
    </source>
</reference>
<evidence type="ECO:0000256" key="5">
    <source>
        <dbReference type="ARBA" id="ARBA00023004"/>
    </source>
</evidence>
<dbReference type="SUPFAM" id="SSF48264">
    <property type="entry name" value="Cytochrome P450"/>
    <property type="match status" value="1"/>
</dbReference>
<dbReference type="GO" id="GO:0020037">
    <property type="term" value="F:heme binding"/>
    <property type="evidence" value="ECO:0007669"/>
    <property type="project" value="InterPro"/>
</dbReference>
<evidence type="ECO:0000256" key="1">
    <source>
        <dbReference type="ARBA" id="ARBA00010617"/>
    </source>
</evidence>
<dbReference type="OrthoDB" id="4168525at2"/>
<evidence type="ECO:0000256" key="3">
    <source>
        <dbReference type="ARBA" id="ARBA00022723"/>
    </source>
</evidence>
<dbReference type="InterPro" id="IPR001128">
    <property type="entry name" value="Cyt_P450"/>
</dbReference>
<name>A0A2N7X9E3_9BURK</name>
<dbReference type="Pfam" id="PF00067">
    <property type="entry name" value="p450"/>
    <property type="match status" value="1"/>
</dbReference>
<evidence type="ECO:0000256" key="2">
    <source>
        <dbReference type="ARBA" id="ARBA00022617"/>
    </source>
</evidence>
<gene>
    <name evidence="8" type="ORF">C0Z20_05590</name>
</gene>
<keyword evidence="6 7" id="KW-0503">Monooxygenase</keyword>
<evidence type="ECO:0000256" key="7">
    <source>
        <dbReference type="RuleBase" id="RU000461"/>
    </source>
</evidence>
<proteinExistence type="inferred from homology"/>
<protein>
    <submittedName>
        <fullName evidence="8">Cytochrome P450</fullName>
    </submittedName>
</protein>
<dbReference type="GO" id="GO:0006707">
    <property type="term" value="P:cholesterol catabolic process"/>
    <property type="evidence" value="ECO:0007669"/>
    <property type="project" value="TreeGrafter"/>
</dbReference>
<dbReference type="PROSITE" id="PS00086">
    <property type="entry name" value="CYTOCHROME_P450"/>
    <property type="match status" value="1"/>
</dbReference>
<dbReference type="InterPro" id="IPR017972">
    <property type="entry name" value="Cyt_P450_CS"/>
</dbReference>
<evidence type="ECO:0000256" key="6">
    <source>
        <dbReference type="ARBA" id="ARBA00023033"/>
    </source>
</evidence>
<keyword evidence="3 7" id="KW-0479">Metal-binding</keyword>
<dbReference type="Gene3D" id="1.10.630.10">
    <property type="entry name" value="Cytochrome P450"/>
    <property type="match status" value="1"/>
</dbReference>
<sequence length="431" mass="48712">MRRGPLDPSPGARVQGEIMSIEASNPPISFADREVYACPFAAYDRLREEQPVYRDPKSGHYILTRYDDVRKAMLNVAALSNNTGVMGDRWALEANRLFETEGWLPMNTLVSNDPPGHRTYRTLVDKVFTTQKVASLEPRIQELIDELIDGFAGQPEIDFLDAFAVPLPMYVIAEQLGVAREDRERFKRWSDVAMQSLDPLLTPEQQVDLARELIEMQQYMARQIERVRATPDDKLLSRLANLDTDGRRLDMRELQSLILQILVAGNETTTTTLALGMKTLIERPELVDEIHLNPDRARAFVEETLRVTAPLQTLFRRALIDVEIGGVTIPAGSMVEVRFGAANRDPRQFGCPADVNLDRPNSASHLSFGAGIHLCVGNQLARGELRLAFQTLTRRLTDLRMSRGADSLHWIDNYAAYGPDRMWMAFTVRPH</sequence>
<dbReference type="STRING" id="863227.GCA_000373005_00020"/>
<dbReference type="PRINTS" id="PR00359">
    <property type="entry name" value="BP450"/>
</dbReference>
<keyword evidence="9" id="KW-1185">Reference proteome</keyword>